<protein>
    <submittedName>
        <fullName evidence="5">Glycerate kinase</fullName>
    </submittedName>
</protein>
<geneLocation type="plasmid" evidence="5 6">
    <name>pMM35_01</name>
</geneLocation>
<dbReference type="Gene3D" id="3.40.50.10350">
    <property type="entry name" value="Glycerate kinase, domain 1"/>
    <property type="match status" value="1"/>
</dbReference>
<keyword evidence="6" id="KW-1185">Reference proteome</keyword>
<reference evidence="5" key="1">
    <citation type="submission" date="2020-09" db="EMBL/GenBank/DDBJ databases">
        <title>New species isolated from human feces.</title>
        <authorList>
            <person name="Kitahara M."/>
            <person name="Shigeno Y."/>
            <person name="Shime M."/>
            <person name="Matsumoto Y."/>
            <person name="Nakamura S."/>
            <person name="Motooka D."/>
            <person name="Fukuoka S."/>
            <person name="Nishikawa H."/>
            <person name="Benno Y."/>
        </authorList>
    </citation>
    <scope>NUCLEOTIDE SEQUENCE</scope>
    <source>
        <strain evidence="5">MM35</strain>
        <plasmid evidence="5">pMM35_01</plasmid>
    </source>
</reference>
<evidence type="ECO:0000256" key="3">
    <source>
        <dbReference type="ARBA" id="ARBA00022777"/>
    </source>
</evidence>
<dbReference type="GO" id="GO:0031388">
    <property type="term" value="P:organic acid phosphorylation"/>
    <property type="evidence" value="ECO:0007669"/>
    <property type="project" value="UniProtKB-UniRule"/>
</dbReference>
<evidence type="ECO:0000313" key="5">
    <source>
        <dbReference type="EMBL" id="BCK79613.1"/>
    </source>
</evidence>
<name>A0A810Q4F2_9FIRM</name>
<sequence>MRKYVVIPDSFKGCLSSGEICGIIAREIRCRDPEARVYTLPVADGGEGTVDAFLGALGGEKIAVPCRDPYGRPLTAHYGLFPDGKTAVIEMAAAAGLPLVGEDRRVADATTYGVGQLIAHAFKRGAERIILGLGGSATNDGGCGAAAALGVEFLDAEGKAFVPVGGTLRRIAHIRTDGLLPALRQAEVIAMCDIDNPLCGESGAAAVFAPQKGADAATVRMLDEGLAHLAAVIEKDLGRSLLTLPGGGAAGGFGAGSVAFLGARLQMGIEAVLDLTDFDRLAADAYLVITGEGRLDSQSLRGKVVVGVARRARALGVPVVALVGSSETDIAAAYDAGVTAVFPINPAPTTLSEALAHARTHLAFTAENVLRFARCLEENR</sequence>
<keyword evidence="2 4" id="KW-0808">Transferase</keyword>
<dbReference type="AlphaFoldDB" id="A0A810Q4F2"/>
<dbReference type="PIRSF" id="PIRSF006078">
    <property type="entry name" value="GlxK"/>
    <property type="match status" value="1"/>
</dbReference>
<keyword evidence="3 4" id="KW-0418">Kinase</keyword>
<dbReference type="EMBL" id="AP023416">
    <property type="protein sequence ID" value="BCK79613.1"/>
    <property type="molecule type" value="Genomic_DNA"/>
</dbReference>
<accession>A0A810Q4F2</accession>
<evidence type="ECO:0000256" key="2">
    <source>
        <dbReference type="ARBA" id="ARBA00022679"/>
    </source>
</evidence>
<dbReference type="NCBIfam" id="TIGR00045">
    <property type="entry name" value="glycerate kinase"/>
    <property type="match status" value="1"/>
</dbReference>
<dbReference type="GO" id="GO:0008887">
    <property type="term" value="F:glycerate kinase activity"/>
    <property type="evidence" value="ECO:0007669"/>
    <property type="project" value="UniProtKB-UniRule"/>
</dbReference>
<dbReference type="SUPFAM" id="SSF110738">
    <property type="entry name" value="Glycerate kinase I"/>
    <property type="match status" value="1"/>
</dbReference>
<dbReference type="Proteomes" id="UP000681343">
    <property type="component" value="Plasmid pMM35_01"/>
</dbReference>
<gene>
    <name evidence="5" type="primary">glxK</name>
    <name evidence="5" type="ORF">MM35RIKEN_18050</name>
</gene>
<dbReference type="KEGG" id="vfa:MM35RIKEN_18050"/>
<evidence type="ECO:0000313" key="6">
    <source>
        <dbReference type="Proteomes" id="UP000681343"/>
    </source>
</evidence>
<dbReference type="RefSeq" id="WP_212821299.1">
    <property type="nucleotide sequence ID" value="NZ_AP023416.1"/>
</dbReference>
<organism evidence="5 6">
    <name type="scientific">Vescimonas fastidiosa</name>
    <dbReference type="NCBI Taxonomy" id="2714353"/>
    <lineage>
        <taxon>Bacteria</taxon>
        <taxon>Bacillati</taxon>
        <taxon>Bacillota</taxon>
        <taxon>Clostridia</taxon>
        <taxon>Eubacteriales</taxon>
        <taxon>Oscillospiraceae</taxon>
        <taxon>Vescimonas</taxon>
    </lineage>
</organism>
<dbReference type="InterPro" id="IPR036129">
    <property type="entry name" value="Glycerate_kinase_sf"/>
</dbReference>
<evidence type="ECO:0000256" key="4">
    <source>
        <dbReference type="PIRNR" id="PIRNR006078"/>
    </source>
</evidence>
<dbReference type="InterPro" id="IPR018193">
    <property type="entry name" value="Glyc_kinase_flavodox-like_fold"/>
</dbReference>
<dbReference type="Pfam" id="PF02595">
    <property type="entry name" value="Gly_kinase"/>
    <property type="match status" value="1"/>
</dbReference>
<dbReference type="InterPro" id="IPR018197">
    <property type="entry name" value="Glycerate_kinase_RE-like"/>
</dbReference>
<evidence type="ECO:0000256" key="1">
    <source>
        <dbReference type="ARBA" id="ARBA00006284"/>
    </source>
</evidence>
<comment type="similarity">
    <text evidence="1 4">Belongs to the glycerate kinase type-1 family.</text>
</comment>
<dbReference type="InterPro" id="IPR004381">
    <property type="entry name" value="Glycerate_kinase"/>
</dbReference>
<dbReference type="PANTHER" id="PTHR21599">
    <property type="entry name" value="GLYCERATE KINASE"/>
    <property type="match status" value="1"/>
</dbReference>
<dbReference type="Gene3D" id="3.90.1510.10">
    <property type="entry name" value="Glycerate kinase, domain 2"/>
    <property type="match status" value="1"/>
</dbReference>
<proteinExistence type="inferred from homology"/>
<keyword evidence="5" id="KW-0614">Plasmid</keyword>
<dbReference type="PANTHER" id="PTHR21599:SF0">
    <property type="entry name" value="GLYCERATE KINASE"/>
    <property type="match status" value="1"/>
</dbReference>